<evidence type="ECO:0000256" key="1">
    <source>
        <dbReference type="ARBA" id="ARBA00004141"/>
    </source>
</evidence>
<keyword evidence="3 5" id="KW-1133">Transmembrane helix</keyword>
<evidence type="ECO:0000313" key="7">
    <source>
        <dbReference type="EMBL" id="KAH8038711.1"/>
    </source>
</evidence>
<dbReference type="InterPro" id="IPR005821">
    <property type="entry name" value="Ion_trans_dom"/>
</dbReference>
<dbReference type="AlphaFoldDB" id="A0A9J6EWY8"/>
<accession>A0A9J6EWY8</accession>
<evidence type="ECO:0000256" key="2">
    <source>
        <dbReference type="ARBA" id="ARBA00022692"/>
    </source>
</evidence>
<reference evidence="7" key="1">
    <citation type="journal article" date="2020" name="Cell">
        <title>Large-Scale Comparative Analyses of Tick Genomes Elucidate Their Genetic Diversity and Vector Capacities.</title>
        <authorList>
            <consortium name="Tick Genome and Microbiome Consortium (TIGMIC)"/>
            <person name="Jia N."/>
            <person name="Wang J."/>
            <person name="Shi W."/>
            <person name="Du L."/>
            <person name="Sun Y."/>
            <person name="Zhan W."/>
            <person name="Jiang J.F."/>
            <person name="Wang Q."/>
            <person name="Zhang B."/>
            <person name="Ji P."/>
            <person name="Bell-Sakyi L."/>
            <person name="Cui X.M."/>
            <person name="Yuan T.T."/>
            <person name="Jiang B.G."/>
            <person name="Yang W.F."/>
            <person name="Lam T.T."/>
            <person name="Chang Q.C."/>
            <person name="Ding S.J."/>
            <person name="Wang X.J."/>
            <person name="Zhu J.G."/>
            <person name="Ruan X.D."/>
            <person name="Zhao L."/>
            <person name="Wei J.T."/>
            <person name="Ye R.Z."/>
            <person name="Que T.C."/>
            <person name="Du C.H."/>
            <person name="Zhou Y.H."/>
            <person name="Cheng J.X."/>
            <person name="Dai P.F."/>
            <person name="Guo W.B."/>
            <person name="Han X.H."/>
            <person name="Huang E.J."/>
            <person name="Li L.F."/>
            <person name="Wei W."/>
            <person name="Gao Y.C."/>
            <person name="Liu J.Z."/>
            <person name="Shao H.Z."/>
            <person name="Wang X."/>
            <person name="Wang C.C."/>
            <person name="Yang T.C."/>
            <person name="Huo Q.B."/>
            <person name="Li W."/>
            <person name="Chen H.Y."/>
            <person name="Chen S.E."/>
            <person name="Zhou L.G."/>
            <person name="Ni X.B."/>
            <person name="Tian J.H."/>
            <person name="Sheng Y."/>
            <person name="Liu T."/>
            <person name="Pan Y.S."/>
            <person name="Xia L.Y."/>
            <person name="Li J."/>
            <person name="Zhao F."/>
            <person name="Cao W.C."/>
        </authorList>
    </citation>
    <scope>NUCLEOTIDE SEQUENCE</scope>
    <source>
        <strain evidence="7">Rmic-2018</strain>
    </source>
</reference>
<gene>
    <name evidence="7" type="ORF">HPB51_002855</name>
</gene>
<dbReference type="Pfam" id="PF00520">
    <property type="entry name" value="Ion_trans"/>
    <property type="match status" value="1"/>
</dbReference>
<dbReference type="Gene3D" id="1.10.287.70">
    <property type="match status" value="1"/>
</dbReference>
<dbReference type="VEuPathDB" id="VectorBase:LOC119167176"/>
<sequence length="131" mass="14871">MPSSIWRRWNSHDFMHSVLLMVRLFCGDMFDPLVNCFHEGYGRLRCVAFYSAVFFVGNYVLLNVFLAFLLSSFNVDSIVERVRTSGFPGRSRIFSEYLSSTNAAAPHRVDSLPPRPSCLSLTLAPPRWSSG</sequence>
<organism evidence="7 8">
    <name type="scientific">Rhipicephalus microplus</name>
    <name type="common">Cattle tick</name>
    <name type="synonym">Boophilus microplus</name>
    <dbReference type="NCBI Taxonomy" id="6941"/>
    <lineage>
        <taxon>Eukaryota</taxon>
        <taxon>Metazoa</taxon>
        <taxon>Ecdysozoa</taxon>
        <taxon>Arthropoda</taxon>
        <taxon>Chelicerata</taxon>
        <taxon>Arachnida</taxon>
        <taxon>Acari</taxon>
        <taxon>Parasitiformes</taxon>
        <taxon>Ixodida</taxon>
        <taxon>Ixodoidea</taxon>
        <taxon>Ixodidae</taxon>
        <taxon>Rhipicephalinae</taxon>
        <taxon>Rhipicephalus</taxon>
        <taxon>Boophilus</taxon>
    </lineage>
</organism>
<dbReference type="InterPro" id="IPR043203">
    <property type="entry name" value="VGCC_Ca_Na"/>
</dbReference>
<dbReference type="PANTHER" id="PTHR10037:SF62">
    <property type="entry name" value="SODIUM CHANNEL PROTEIN 60E"/>
    <property type="match status" value="1"/>
</dbReference>
<evidence type="ECO:0000313" key="8">
    <source>
        <dbReference type="Proteomes" id="UP000821866"/>
    </source>
</evidence>
<dbReference type="GO" id="GO:0005248">
    <property type="term" value="F:voltage-gated sodium channel activity"/>
    <property type="evidence" value="ECO:0007669"/>
    <property type="project" value="TreeGrafter"/>
</dbReference>
<comment type="subcellular location">
    <subcellularLocation>
        <location evidence="1">Membrane</location>
        <topology evidence="1">Multi-pass membrane protein</topology>
    </subcellularLocation>
</comment>
<dbReference type="GO" id="GO:0001518">
    <property type="term" value="C:voltage-gated sodium channel complex"/>
    <property type="evidence" value="ECO:0007669"/>
    <property type="project" value="TreeGrafter"/>
</dbReference>
<name>A0A9J6EWY8_RHIMP</name>
<reference evidence="7" key="2">
    <citation type="submission" date="2021-09" db="EMBL/GenBank/DDBJ databases">
        <authorList>
            <person name="Jia N."/>
            <person name="Wang J."/>
            <person name="Shi W."/>
            <person name="Du L."/>
            <person name="Sun Y."/>
            <person name="Zhan W."/>
            <person name="Jiang J."/>
            <person name="Wang Q."/>
            <person name="Zhang B."/>
            <person name="Ji P."/>
            <person name="Sakyi L.B."/>
            <person name="Cui X."/>
            <person name="Yuan T."/>
            <person name="Jiang B."/>
            <person name="Yang W."/>
            <person name="Lam T.T.-Y."/>
            <person name="Chang Q."/>
            <person name="Ding S."/>
            <person name="Wang X."/>
            <person name="Zhu J."/>
            <person name="Ruan X."/>
            <person name="Zhao L."/>
            <person name="Wei J."/>
            <person name="Que T."/>
            <person name="Du C."/>
            <person name="Cheng J."/>
            <person name="Dai P."/>
            <person name="Han X."/>
            <person name="Huang E."/>
            <person name="Gao Y."/>
            <person name="Liu J."/>
            <person name="Shao H."/>
            <person name="Ye R."/>
            <person name="Li L."/>
            <person name="Wei W."/>
            <person name="Wang X."/>
            <person name="Wang C."/>
            <person name="Huo Q."/>
            <person name="Li W."/>
            <person name="Guo W."/>
            <person name="Chen H."/>
            <person name="Chen S."/>
            <person name="Zhou L."/>
            <person name="Zhou L."/>
            <person name="Ni X."/>
            <person name="Tian J."/>
            <person name="Zhou Y."/>
            <person name="Sheng Y."/>
            <person name="Liu T."/>
            <person name="Pan Y."/>
            <person name="Xia L."/>
            <person name="Li J."/>
            <person name="Zhao F."/>
            <person name="Cao W."/>
        </authorList>
    </citation>
    <scope>NUCLEOTIDE SEQUENCE</scope>
    <source>
        <strain evidence="7">Rmic-2018</strain>
        <tissue evidence="7">Larvae</tissue>
    </source>
</reference>
<evidence type="ECO:0000256" key="5">
    <source>
        <dbReference type="SAM" id="Phobius"/>
    </source>
</evidence>
<dbReference type="GO" id="GO:0019228">
    <property type="term" value="P:neuronal action potential"/>
    <property type="evidence" value="ECO:0007669"/>
    <property type="project" value="TreeGrafter"/>
</dbReference>
<keyword evidence="2 5" id="KW-0812">Transmembrane</keyword>
<dbReference type="Proteomes" id="UP000821866">
    <property type="component" value="Chromosome 1"/>
</dbReference>
<keyword evidence="8" id="KW-1185">Reference proteome</keyword>
<evidence type="ECO:0000259" key="6">
    <source>
        <dbReference type="Pfam" id="PF00520"/>
    </source>
</evidence>
<proteinExistence type="predicted"/>
<comment type="caution">
    <text evidence="7">The sequence shown here is derived from an EMBL/GenBank/DDBJ whole genome shotgun (WGS) entry which is preliminary data.</text>
</comment>
<dbReference type="EMBL" id="JABSTU010000001">
    <property type="protein sequence ID" value="KAH8038711.1"/>
    <property type="molecule type" value="Genomic_DNA"/>
</dbReference>
<keyword evidence="4 5" id="KW-0472">Membrane</keyword>
<dbReference type="PANTHER" id="PTHR10037">
    <property type="entry name" value="VOLTAGE-GATED CATION CHANNEL CALCIUM AND SODIUM"/>
    <property type="match status" value="1"/>
</dbReference>
<dbReference type="GO" id="GO:0086010">
    <property type="term" value="P:membrane depolarization during action potential"/>
    <property type="evidence" value="ECO:0007669"/>
    <property type="project" value="TreeGrafter"/>
</dbReference>
<evidence type="ECO:0000256" key="3">
    <source>
        <dbReference type="ARBA" id="ARBA00022989"/>
    </source>
</evidence>
<protein>
    <recommendedName>
        <fullName evidence="6">Ion transport domain-containing protein</fullName>
    </recommendedName>
</protein>
<evidence type="ECO:0000256" key="4">
    <source>
        <dbReference type="ARBA" id="ARBA00023136"/>
    </source>
</evidence>
<feature type="transmembrane region" description="Helical" evidence="5">
    <location>
        <begin position="47"/>
        <end position="70"/>
    </location>
</feature>
<feature type="domain" description="Ion transport" evidence="6">
    <location>
        <begin position="5"/>
        <end position="74"/>
    </location>
</feature>